<dbReference type="Pfam" id="PF00534">
    <property type="entry name" value="Glycos_transf_1"/>
    <property type="match status" value="1"/>
</dbReference>
<keyword evidence="1" id="KW-0472">Membrane</keyword>
<feature type="domain" description="Glycosyltransferase subfamily 4-like N-terminal" evidence="3">
    <location>
        <begin position="1"/>
        <end position="170"/>
    </location>
</feature>
<proteinExistence type="predicted"/>
<evidence type="ECO:0008006" key="6">
    <source>
        <dbReference type="Google" id="ProtNLM"/>
    </source>
</evidence>
<evidence type="ECO:0000259" key="2">
    <source>
        <dbReference type="Pfam" id="PF00534"/>
    </source>
</evidence>
<accession>A0ABP7XB64</accession>
<dbReference type="InterPro" id="IPR028098">
    <property type="entry name" value="Glyco_trans_4-like_N"/>
</dbReference>
<dbReference type="CDD" id="cd03801">
    <property type="entry name" value="GT4_PimA-like"/>
    <property type="match status" value="1"/>
</dbReference>
<feature type="domain" description="Glycosyl transferase family 1" evidence="2">
    <location>
        <begin position="177"/>
        <end position="339"/>
    </location>
</feature>
<evidence type="ECO:0000259" key="3">
    <source>
        <dbReference type="Pfam" id="PF13439"/>
    </source>
</evidence>
<name>A0ABP7XB64_9FLAO</name>
<evidence type="ECO:0000313" key="5">
    <source>
        <dbReference type="Proteomes" id="UP001500459"/>
    </source>
</evidence>
<protein>
    <recommendedName>
        <fullName evidence="6">Glycosyltransferase involved in cell wall biosynthesis</fullName>
    </recommendedName>
</protein>
<keyword evidence="1" id="KW-0812">Transmembrane</keyword>
<dbReference type="Pfam" id="PF13439">
    <property type="entry name" value="Glyco_transf_4"/>
    <property type="match status" value="1"/>
</dbReference>
<dbReference type="Proteomes" id="UP001500459">
    <property type="component" value="Unassembled WGS sequence"/>
</dbReference>
<dbReference type="EMBL" id="BAABCW010000002">
    <property type="protein sequence ID" value="GAA4109742.1"/>
    <property type="molecule type" value="Genomic_DNA"/>
</dbReference>
<gene>
    <name evidence="4" type="ORF">GCM10022393_06490</name>
</gene>
<comment type="caution">
    <text evidence="4">The sequence shown here is derived from an EMBL/GenBank/DDBJ whole genome shotgun (WGS) entry which is preliminary data.</text>
</comment>
<dbReference type="InterPro" id="IPR001296">
    <property type="entry name" value="Glyco_trans_1"/>
</dbReference>
<sequence>MGGAPKSLAYLIQGLDKRKYEPIVLCIKNGPVVDLFRASGAEVVVKNKKMFPFHGTTVSGMSFMLFVKNIIGALITLFRAPFILKKINPDIIHLNTTCLFMFALVSKKFVNKNTPVVSHIREPLLPNFFGSILRFFNEKYVDKLIAISEFDASCFKQTRPVIIPNFVNFDLYIKKKSDLRAKLGIAKEDIVFTFLSRISPSNGALELARTAKEIKSKIFHFLMVGYDKEDKSIYNNNVKSFASSNIHFVEMQNDVKEVLSITDVLVSPFTEPHFSRAVIEAGALQIPSIISNVGGLNEQVIHNTTGLIYELYNDKGLFDEINKMEDKKLREYLGKNAYEFAYTNFNSKFNIPKTVEVYNLFFNDK</sequence>
<evidence type="ECO:0000256" key="1">
    <source>
        <dbReference type="SAM" id="Phobius"/>
    </source>
</evidence>
<dbReference type="SUPFAM" id="SSF53756">
    <property type="entry name" value="UDP-Glycosyltransferase/glycogen phosphorylase"/>
    <property type="match status" value="1"/>
</dbReference>
<dbReference type="PANTHER" id="PTHR12526">
    <property type="entry name" value="GLYCOSYLTRANSFERASE"/>
    <property type="match status" value="1"/>
</dbReference>
<evidence type="ECO:0000313" key="4">
    <source>
        <dbReference type="EMBL" id="GAA4109742.1"/>
    </source>
</evidence>
<keyword evidence="5" id="KW-1185">Reference proteome</keyword>
<feature type="transmembrane region" description="Helical" evidence="1">
    <location>
        <begin position="58"/>
        <end position="78"/>
    </location>
</feature>
<organism evidence="4 5">
    <name type="scientific">Aquimarina addita</name>
    <dbReference type="NCBI Taxonomy" id="870485"/>
    <lineage>
        <taxon>Bacteria</taxon>
        <taxon>Pseudomonadati</taxon>
        <taxon>Bacteroidota</taxon>
        <taxon>Flavobacteriia</taxon>
        <taxon>Flavobacteriales</taxon>
        <taxon>Flavobacteriaceae</taxon>
        <taxon>Aquimarina</taxon>
    </lineage>
</organism>
<dbReference type="Gene3D" id="3.40.50.2000">
    <property type="entry name" value="Glycogen Phosphorylase B"/>
    <property type="match status" value="2"/>
</dbReference>
<keyword evidence="1" id="KW-1133">Transmembrane helix</keyword>
<reference evidence="5" key="1">
    <citation type="journal article" date="2019" name="Int. J. Syst. Evol. Microbiol.">
        <title>The Global Catalogue of Microorganisms (GCM) 10K type strain sequencing project: providing services to taxonomists for standard genome sequencing and annotation.</title>
        <authorList>
            <consortium name="The Broad Institute Genomics Platform"/>
            <consortium name="The Broad Institute Genome Sequencing Center for Infectious Disease"/>
            <person name="Wu L."/>
            <person name="Ma J."/>
        </authorList>
    </citation>
    <scope>NUCLEOTIDE SEQUENCE [LARGE SCALE GENOMIC DNA]</scope>
    <source>
        <strain evidence="5">JCM 17106</strain>
    </source>
</reference>